<name>A0A139A321_GONPJ</name>
<protein>
    <submittedName>
        <fullName evidence="1">Uncharacterized protein</fullName>
    </submittedName>
</protein>
<dbReference type="OrthoDB" id="2179501at2759"/>
<accession>A0A139A321</accession>
<dbReference type="AlphaFoldDB" id="A0A139A321"/>
<gene>
    <name evidence="1" type="ORF">M427DRAFT_61197</name>
</gene>
<reference evidence="1 2" key="1">
    <citation type="journal article" date="2015" name="Genome Biol. Evol.">
        <title>Phylogenomic analyses indicate that early fungi evolved digesting cell walls of algal ancestors of land plants.</title>
        <authorList>
            <person name="Chang Y."/>
            <person name="Wang S."/>
            <person name="Sekimoto S."/>
            <person name="Aerts A.L."/>
            <person name="Choi C."/>
            <person name="Clum A."/>
            <person name="LaButti K.M."/>
            <person name="Lindquist E.A."/>
            <person name="Yee Ngan C."/>
            <person name="Ohm R.A."/>
            <person name="Salamov A.A."/>
            <person name="Grigoriev I.V."/>
            <person name="Spatafora J.W."/>
            <person name="Berbee M.L."/>
        </authorList>
    </citation>
    <scope>NUCLEOTIDE SEQUENCE [LARGE SCALE GENOMIC DNA]</scope>
    <source>
        <strain evidence="1 2">JEL478</strain>
    </source>
</reference>
<dbReference type="Proteomes" id="UP000070544">
    <property type="component" value="Unassembled WGS sequence"/>
</dbReference>
<evidence type="ECO:0000313" key="2">
    <source>
        <dbReference type="Proteomes" id="UP000070544"/>
    </source>
</evidence>
<dbReference type="EMBL" id="KQ965809">
    <property type="protein sequence ID" value="KXS11114.1"/>
    <property type="molecule type" value="Genomic_DNA"/>
</dbReference>
<keyword evidence="2" id="KW-1185">Reference proteome</keyword>
<organism evidence="1 2">
    <name type="scientific">Gonapodya prolifera (strain JEL478)</name>
    <name type="common">Monoblepharis prolifera</name>
    <dbReference type="NCBI Taxonomy" id="1344416"/>
    <lineage>
        <taxon>Eukaryota</taxon>
        <taxon>Fungi</taxon>
        <taxon>Fungi incertae sedis</taxon>
        <taxon>Chytridiomycota</taxon>
        <taxon>Chytridiomycota incertae sedis</taxon>
        <taxon>Monoblepharidomycetes</taxon>
        <taxon>Monoblepharidales</taxon>
        <taxon>Gonapodyaceae</taxon>
        <taxon>Gonapodya</taxon>
    </lineage>
</organism>
<evidence type="ECO:0000313" key="1">
    <source>
        <dbReference type="EMBL" id="KXS11114.1"/>
    </source>
</evidence>
<proteinExistence type="predicted"/>
<sequence length="103" mass="11365">MGRGGTWTNVDGFVKKSPGNDGKLAINVASGEVVIRHPETWQDVLVDFTLPEPNVEIVRLLLAYGAPVTKVELRAARQSNPNYGLLRILESHQRDPLPRPTPL</sequence>